<organism evidence="1 2">
    <name type="scientific">Trifolium pratense</name>
    <name type="common">Red clover</name>
    <dbReference type="NCBI Taxonomy" id="57577"/>
    <lineage>
        <taxon>Eukaryota</taxon>
        <taxon>Viridiplantae</taxon>
        <taxon>Streptophyta</taxon>
        <taxon>Embryophyta</taxon>
        <taxon>Tracheophyta</taxon>
        <taxon>Spermatophyta</taxon>
        <taxon>Magnoliopsida</taxon>
        <taxon>eudicotyledons</taxon>
        <taxon>Gunneridae</taxon>
        <taxon>Pentapetalae</taxon>
        <taxon>rosids</taxon>
        <taxon>fabids</taxon>
        <taxon>Fabales</taxon>
        <taxon>Fabaceae</taxon>
        <taxon>Papilionoideae</taxon>
        <taxon>50 kb inversion clade</taxon>
        <taxon>NPAAA clade</taxon>
        <taxon>Hologalegina</taxon>
        <taxon>IRL clade</taxon>
        <taxon>Trifolieae</taxon>
        <taxon>Trifolium</taxon>
    </lineage>
</organism>
<comment type="caution">
    <text evidence="1">The sequence shown here is derived from an EMBL/GenBank/DDBJ whole genome shotgun (WGS) entry which is preliminary data.</text>
</comment>
<evidence type="ECO:0000313" key="2">
    <source>
        <dbReference type="Proteomes" id="UP000236291"/>
    </source>
</evidence>
<reference evidence="1 2" key="1">
    <citation type="journal article" date="2014" name="Am. J. Bot.">
        <title>Genome assembly and annotation for red clover (Trifolium pratense; Fabaceae).</title>
        <authorList>
            <person name="Istvanek J."/>
            <person name="Jaros M."/>
            <person name="Krenek A."/>
            <person name="Repkova J."/>
        </authorList>
    </citation>
    <scope>NUCLEOTIDE SEQUENCE [LARGE SCALE GENOMIC DNA]</scope>
    <source>
        <strain evidence="2">cv. Tatra</strain>
        <tissue evidence="1">Young leaves</tissue>
    </source>
</reference>
<dbReference type="EMBL" id="ASHM01047078">
    <property type="protein sequence ID" value="PNX84730.1"/>
    <property type="molecule type" value="Genomic_DNA"/>
</dbReference>
<name>A0A2K3M1T6_TRIPR</name>
<protein>
    <submittedName>
        <fullName evidence="1">Uncharacterized protein</fullName>
    </submittedName>
</protein>
<gene>
    <name evidence="1" type="ORF">L195_g040793</name>
</gene>
<reference evidence="1 2" key="2">
    <citation type="journal article" date="2017" name="Front. Plant Sci.">
        <title>Gene Classification and Mining of Molecular Markers Useful in Red Clover (Trifolium pratense) Breeding.</title>
        <authorList>
            <person name="Istvanek J."/>
            <person name="Dluhosova J."/>
            <person name="Dluhos P."/>
            <person name="Patkova L."/>
            <person name="Nedelnik J."/>
            <person name="Repkova J."/>
        </authorList>
    </citation>
    <scope>NUCLEOTIDE SEQUENCE [LARGE SCALE GENOMIC DNA]</scope>
    <source>
        <strain evidence="2">cv. Tatra</strain>
        <tissue evidence="1">Young leaves</tissue>
    </source>
</reference>
<proteinExistence type="predicted"/>
<accession>A0A2K3M1T6</accession>
<dbReference type="Proteomes" id="UP000236291">
    <property type="component" value="Unassembled WGS sequence"/>
</dbReference>
<sequence length="69" mass="7746">MKNKRRAGWMRIQVASAPSLQHRIYGFAACSIAGLALMLLETPLTLQADCKTLCTVLHLDSEYELSDFF</sequence>
<evidence type="ECO:0000313" key="1">
    <source>
        <dbReference type="EMBL" id="PNX84730.1"/>
    </source>
</evidence>
<dbReference type="AlphaFoldDB" id="A0A2K3M1T6"/>